<dbReference type="GO" id="GO:0046875">
    <property type="term" value="F:ephrin receptor binding"/>
    <property type="evidence" value="ECO:0007669"/>
    <property type="project" value="InterPro"/>
</dbReference>
<dbReference type="PRINTS" id="PR01347">
    <property type="entry name" value="EPHRIN"/>
</dbReference>
<sequence length="211" mass="24327">MELLILWAPLVGLCCALRGASGDRHTVFWNSTNPRFQRDNYAVEVQLNDYLDIICPHYEDNSVAPHAMERYTLYLVEREEYETCKPHSKDQIRWECNRPDALHGPERFSEKFQRFTPFTLGKEFQPGHEYYYISKPIHHHGEACLKLRVMVARKNGHTLPGQDPTQKGKPQSDDPDAPMSRSMGHNSAPRPSRPFTFVGLLLPLLLMPRGP</sequence>
<keyword evidence="5" id="KW-1015">Disulfide bond</keyword>
<protein>
    <recommendedName>
        <fullName evidence="8">Ephrin-A1</fullName>
    </recommendedName>
</protein>
<comment type="subcellular location">
    <subcellularLocation>
        <location evidence="1">Membrane</location>
        <topology evidence="1">Lipid-anchor</topology>
        <topology evidence="1">GPI-anchor</topology>
    </subcellularLocation>
</comment>
<feature type="chain" id="PRO_5026655372" description="Ephrin-A1" evidence="12">
    <location>
        <begin position="23"/>
        <end position="211"/>
    </location>
</feature>
<dbReference type="GO" id="GO:0007411">
    <property type="term" value="P:axon guidance"/>
    <property type="evidence" value="ECO:0007669"/>
    <property type="project" value="TreeGrafter"/>
</dbReference>
<accession>A0A6J0TZR0</accession>
<evidence type="ECO:0000256" key="6">
    <source>
        <dbReference type="ARBA" id="ARBA00023180"/>
    </source>
</evidence>
<dbReference type="OrthoDB" id="8774972at2759"/>
<gene>
    <name evidence="15" type="primary">EFNA1</name>
</gene>
<dbReference type="InterPro" id="IPR031328">
    <property type="entry name" value="Ephrin"/>
</dbReference>
<dbReference type="RefSeq" id="XP_020653118.1">
    <property type="nucleotide sequence ID" value="XM_020797459.2"/>
</dbReference>
<dbReference type="GO" id="GO:1902533">
    <property type="term" value="P:positive regulation of intracellular signal transduction"/>
    <property type="evidence" value="ECO:0007669"/>
    <property type="project" value="UniProtKB-ARBA"/>
</dbReference>
<dbReference type="KEGG" id="pvt:110081065"/>
<evidence type="ECO:0000256" key="10">
    <source>
        <dbReference type="RuleBase" id="RU004375"/>
    </source>
</evidence>
<keyword evidence="3 12" id="KW-0732">Signal</keyword>
<dbReference type="Proteomes" id="UP001652642">
    <property type="component" value="Chromosome 15"/>
</dbReference>
<feature type="domain" description="Ephrin RBD" evidence="13">
    <location>
        <begin position="22"/>
        <end position="155"/>
    </location>
</feature>
<evidence type="ECO:0000256" key="4">
    <source>
        <dbReference type="ARBA" id="ARBA00023136"/>
    </source>
</evidence>
<evidence type="ECO:0000259" key="13">
    <source>
        <dbReference type="PROSITE" id="PS51551"/>
    </source>
</evidence>
<dbReference type="GO" id="GO:0098552">
    <property type="term" value="C:side of membrane"/>
    <property type="evidence" value="ECO:0007669"/>
    <property type="project" value="UniProtKB-KW"/>
</dbReference>
<evidence type="ECO:0000256" key="5">
    <source>
        <dbReference type="ARBA" id="ARBA00023157"/>
    </source>
</evidence>
<keyword evidence="7" id="KW-0449">Lipoprotein</keyword>
<dbReference type="InterPro" id="IPR034252">
    <property type="entry name" value="Ephrin-A_Ecto"/>
</dbReference>
<dbReference type="GO" id="GO:0010605">
    <property type="term" value="P:negative regulation of macromolecule metabolic process"/>
    <property type="evidence" value="ECO:0007669"/>
    <property type="project" value="UniProtKB-ARBA"/>
</dbReference>
<dbReference type="PANTHER" id="PTHR11304">
    <property type="entry name" value="EPHRIN"/>
    <property type="match status" value="1"/>
</dbReference>
<evidence type="ECO:0000313" key="14">
    <source>
        <dbReference type="Proteomes" id="UP001652642"/>
    </source>
</evidence>
<dbReference type="GeneID" id="110081065"/>
<dbReference type="CDD" id="cd10425">
    <property type="entry name" value="Ephrin-A_Ectodomain"/>
    <property type="match status" value="1"/>
</dbReference>
<feature type="signal peptide" evidence="12">
    <location>
        <begin position="1"/>
        <end position="22"/>
    </location>
</feature>
<reference evidence="15" key="1">
    <citation type="submission" date="2025-08" db="UniProtKB">
        <authorList>
            <consortium name="RefSeq"/>
        </authorList>
    </citation>
    <scope>IDENTIFICATION</scope>
</reference>
<organism evidence="14 15">
    <name type="scientific">Pogona vitticeps</name>
    <name type="common">central bearded dragon</name>
    <dbReference type="NCBI Taxonomy" id="103695"/>
    <lineage>
        <taxon>Eukaryota</taxon>
        <taxon>Metazoa</taxon>
        <taxon>Chordata</taxon>
        <taxon>Craniata</taxon>
        <taxon>Vertebrata</taxon>
        <taxon>Euteleostomi</taxon>
        <taxon>Lepidosauria</taxon>
        <taxon>Squamata</taxon>
        <taxon>Bifurcata</taxon>
        <taxon>Unidentata</taxon>
        <taxon>Episquamata</taxon>
        <taxon>Toxicofera</taxon>
        <taxon>Iguania</taxon>
        <taxon>Acrodonta</taxon>
        <taxon>Agamidae</taxon>
        <taxon>Amphibolurinae</taxon>
        <taxon>Pogona</taxon>
    </lineage>
</organism>
<dbReference type="GO" id="GO:0005886">
    <property type="term" value="C:plasma membrane"/>
    <property type="evidence" value="ECO:0007669"/>
    <property type="project" value="TreeGrafter"/>
</dbReference>
<name>A0A6J0TZR0_9SAUR</name>
<evidence type="ECO:0000256" key="8">
    <source>
        <dbReference type="ARBA" id="ARBA00040413"/>
    </source>
</evidence>
<dbReference type="PROSITE" id="PS51551">
    <property type="entry name" value="EPHRIN_RBD_2"/>
    <property type="match status" value="1"/>
</dbReference>
<dbReference type="InterPro" id="IPR019765">
    <property type="entry name" value="Ephrin_CS"/>
</dbReference>
<dbReference type="PANTHER" id="PTHR11304:SF19">
    <property type="entry name" value="EPHRIN-A1"/>
    <property type="match status" value="1"/>
</dbReference>
<evidence type="ECO:0000256" key="3">
    <source>
        <dbReference type="ARBA" id="ARBA00022729"/>
    </source>
</evidence>
<proteinExistence type="inferred from homology"/>
<feature type="region of interest" description="Disordered" evidence="11">
    <location>
        <begin position="156"/>
        <end position="192"/>
    </location>
</feature>
<dbReference type="SUPFAM" id="SSF49503">
    <property type="entry name" value="Cupredoxins"/>
    <property type="match status" value="1"/>
</dbReference>
<dbReference type="InterPro" id="IPR001799">
    <property type="entry name" value="Ephrin_RBD"/>
</dbReference>
<evidence type="ECO:0000313" key="15">
    <source>
        <dbReference type="RefSeq" id="XP_020653118.1"/>
    </source>
</evidence>
<dbReference type="AlphaFoldDB" id="A0A6J0TZR0"/>
<keyword evidence="4 10" id="KW-0472">Membrane</keyword>
<dbReference type="FunFam" id="2.60.40.420:FF:000017">
    <property type="entry name" value="ephrin-A1"/>
    <property type="match status" value="1"/>
</dbReference>
<evidence type="ECO:0000256" key="7">
    <source>
        <dbReference type="ARBA" id="ARBA00023288"/>
    </source>
</evidence>
<keyword evidence="2" id="KW-0336">GPI-anchor</keyword>
<evidence type="ECO:0000256" key="9">
    <source>
        <dbReference type="PROSITE-ProRule" id="PRU00884"/>
    </source>
</evidence>
<dbReference type="GO" id="GO:0048013">
    <property type="term" value="P:ephrin receptor signaling pathway"/>
    <property type="evidence" value="ECO:0007669"/>
    <property type="project" value="InterPro"/>
</dbReference>
<evidence type="ECO:0000256" key="12">
    <source>
        <dbReference type="SAM" id="SignalP"/>
    </source>
</evidence>
<comment type="caution">
    <text evidence="9">Lacks conserved residue(s) required for the propagation of feature annotation.</text>
</comment>
<evidence type="ECO:0000256" key="1">
    <source>
        <dbReference type="ARBA" id="ARBA00004589"/>
    </source>
</evidence>
<keyword evidence="14" id="KW-1185">Reference proteome</keyword>
<dbReference type="InterPro" id="IPR008972">
    <property type="entry name" value="Cupredoxin"/>
</dbReference>
<dbReference type="Pfam" id="PF00812">
    <property type="entry name" value="Ephrin"/>
    <property type="match status" value="1"/>
</dbReference>
<evidence type="ECO:0000256" key="2">
    <source>
        <dbReference type="ARBA" id="ARBA00022622"/>
    </source>
</evidence>
<dbReference type="Gene3D" id="2.60.40.420">
    <property type="entry name" value="Cupredoxins - blue copper proteins"/>
    <property type="match status" value="1"/>
</dbReference>
<dbReference type="PROSITE" id="PS01299">
    <property type="entry name" value="EPHRIN_RBD_1"/>
    <property type="match status" value="1"/>
</dbReference>
<evidence type="ECO:0000256" key="11">
    <source>
        <dbReference type="SAM" id="MobiDB-lite"/>
    </source>
</evidence>
<keyword evidence="6" id="KW-0325">Glycoprotein</keyword>
<dbReference type="InParanoid" id="A0A6J0TZR0"/>
<dbReference type="CTD" id="1942"/>
<comment type="similarity">
    <text evidence="9 10">Belongs to the ephrin family.</text>
</comment>